<evidence type="ECO:0000313" key="1">
    <source>
        <dbReference type="EMBL" id="ABR48570.1"/>
    </source>
</evidence>
<accession>A6TQV2</accession>
<name>A6TQV2_ALKMQ</name>
<sequence>MSIFLNEVKHHLRIDFDEDDSYLEILISAAEQFMHNATGKSFHETNKLAKTICMMIVADLYENRNMTADKVGQTTKNLVNMMLIQLSYGSDQE</sequence>
<dbReference type="EMBL" id="CP000724">
    <property type="protein sequence ID" value="ABR48570.1"/>
    <property type="molecule type" value="Genomic_DNA"/>
</dbReference>
<dbReference type="Gene3D" id="1.10.3230.30">
    <property type="entry name" value="Phage gp6-like head-tail connector protein"/>
    <property type="match status" value="1"/>
</dbReference>
<gene>
    <name evidence="1" type="ordered locus">Amet_2416</name>
</gene>
<protein>
    <submittedName>
        <fullName evidence="1">Uncharacterized phage protein</fullName>
    </submittedName>
</protein>
<keyword evidence="2" id="KW-1185">Reference proteome</keyword>
<dbReference type="STRING" id="293826.Amet_2416"/>
<reference evidence="2" key="1">
    <citation type="journal article" date="2016" name="Genome Announc.">
        <title>Complete genome sequence of Alkaliphilus metalliredigens strain QYMF, an alkaliphilic and metal-reducing bacterium isolated from borax-contaminated leachate ponds.</title>
        <authorList>
            <person name="Hwang C."/>
            <person name="Copeland A."/>
            <person name="Lucas S."/>
            <person name="Lapidus A."/>
            <person name="Barry K."/>
            <person name="Detter J.C."/>
            <person name="Glavina Del Rio T."/>
            <person name="Hammon N."/>
            <person name="Israni S."/>
            <person name="Dalin E."/>
            <person name="Tice H."/>
            <person name="Pitluck S."/>
            <person name="Chertkov O."/>
            <person name="Brettin T."/>
            <person name="Bruce D."/>
            <person name="Han C."/>
            <person name="Schmutz J."/>
            <person name="Larimer F."/>
            <person name="Land M.L."/>
            <person name="Hauser L."/>
            <person name="Kyrpides N."/>
            <person name="Mikhailova N."/>
            <person name="Ye Q."/>
            <person name="Zhou J."/>
            <person name="Richardson P."/>
            <person name="Fields M.W."/>
        </authorList>
    </citation>
    <scope>NUCLEOTIDE SEQUENCE [LARGE SCALE GENOMIC DNA]</scope>
    <source>
        <strain evidence="2">QYMF</strain>
    </source>
</reference>
<dbReference type="NCBIfam" id="TIGR01560">
    <property type="entry name" value="put_DNA_pack"/>
    <property type="match status" value="1"/>
</dbReference>
<dbReference type="Pfam" id="PF05135">
    <property type="entry name" value="Phage_connect_1"/>
    <property type="match status" value="1"/>
</dbReference>
<dbReference type="InterPro" id="IPR021146">
    <property type="entry name" value="Phage_gp6-like_head-tail"/>
</dbReference>
<dbReference type="HOGENOM" id="CLU_085951_4_3_9"/>
<dbReference type="InterPro" id="IPR006450">
    <property type="entry name" value="Phage_HK97_gp6-like"/>
</dbReference>
<evidence type="ECO:0000313" key="2">
    <source>
        <dbReference type="Proteomes" id="UP000001572"/>
    </source>
</evidence>
<dbReference type="CDD" id="cd08054">
    <property type="entry name" value="gp6"/>
    <property type="match status" value="1"/>
</dbReference>
<dbReference type="AlphaFoldDB" id="A6TQV2"/>
<dbReference type="RefSeq" id="WP_012063545.1">
    <property type="nucleotide sequence ID" value="NC_009633.1"/>
</dbReference>
<dbReference type="OrthoDB" id="5654at2"/>
<dbReference type="KEGG" id="amt:Amet_2416"/>
<dbReference type="Proteomes" id="UP000001572">
    <property type="component" value="Chromosome"/>
</dbReference>
<organism evidence="1 2">
    <name type="scientific">Alkaliphilus metalliredigens (strain QYMF)</name>
    <dbReference type="NCBI Taxonomy" id="293826"/>
    <lineage>
        <taxon>Bacteria</taxon>
        <taxon>Bacillati</taxon>
        <taxon>Bacillota</taxon>
        <taxon>Clostridia</taxon>
        <taxon>Peptostreptococcales</taxon>
        <taxon>Natronincolaceae</taxon>
        <taxon>Alkaliphilus</taxon>
    </lineage>
</organism>
<proteinExistence type="predicted"/>